<dbReference type="UniPathway" id="UPA00659"/>
<proteinExistence type="predicted"/>
<evidence type="ECO:0000259" key="4">
    <source>
        <dbReference type="Pfam" id="PF02737"/>
    </source>
</evidence>
<feature type="domain" description="3-hydroxyacyl-CoA dehydrogenase NAD binding" evidence="4">
    <location>
        <begin position="7"/>
        <end position="182"/>
    </location>
</feature>
<dbReference type="PANTHER" id="PTHR48075:SF7">
    <property type="entry name" value="3-HYDROXYACYL-COA DEHYDROGENASE-RELATED"/>
    <property type="match status" value="1"/>
</dbReference>
<dbReference type="InterPro" id="IPR006176">
    <property type="entry name" value="3-OHacyl-CoA_DH_NAD-bd"/>
</dbReference>
<dbReference type="Pfam" id="PF00725">
    <property type="entry name" value="3HCDH"/>
    <property type="match status" value="1"/>
</dbReference>
<evidence type="ECO:0000259" key="3">
    <source>
        <dbReference type="Pfam" id="PF00725"/>
    </source>
</evidence>
<dbReference type="GO" id="GO:0070403">
    <property type="term" value="F:NAD+ binding"/>
    <property type="evidence" value="ECO:0007669"/>
    <property type="project" value="InterPro"/>
</dbReference>
<evidence type="ECO:0000313" key="6">
    <source>
        <dbReference type="EMBL" id="SVA08892.1"/>
    </source>
</evidence>
<dbReference type="InterPro" id="IPR006108">
    <property type="entry name" value="3HC_DH_C"/>
</dbReference>
<dbReference type="Pfam" id="PF02737">
    <property type="entry name" value="3HCDH_N"/>
    <property type="match status" value="1"/>
</dbReference>
<gene>
    <name evidence="6" type="ORF">METZ01_LOCUS61746</name>
</gene>
<dbReference type="Gene3D" id="3.90.226.10">
    <property type="entry name" value="2-enoyl-CoA Hydratase, Chain A, domain 1"/>
    <property type="match status" value="1"/>
</dbReference>
<feature type="domain" description="Enoyl-CoA hydratase/isomerase" evidence="5">
    <location>
        <begin position="484"/>
        <end position="607"/>
    </location>
</feature>
<dbReference type="InterPro" id="IPR008927">
    <property type="entry name" value="6-PGluconate_DH-like_C_sf"/>
</dbReference>
<dbReference type="AlphaFoldDB" id="A0A381SY06"/>
<dbReference type="Gene3D" id="3.40.50.720">
    <property type="entry name" value="NAD(P)-binding Rossmann-like Domain"/>
    <property type="match status" value="1"/>
</dbReference>
<name>A0A381SY06_9ZZZZ</name>
<reference evidence="6" key="1">
    <citation type="submission" date="2018-05" db="EMBL/GenBank/DDBJ databases">
        <authorList>
            <person name="Lanie J.A."/>
            <person name="Ng W.-L."/>
            <person name="Kazmierczak K.M."/>
            <person name="Andrzejewski T.M."/>
            <person name="Davidsen T.M."/>
            <person name="Wayne K.J."/>
            <person name="Tettelin H."/>
            <person name="Glass J.I."/>
            <person name="Rusch D."/>
            <person name="Podicherti R."/>
            <person name="Tsui H.-C.T."/>
            <person name="Winkler M.E."/>
        </authorList>
    </citation>
    <scope>NUCLEOTIDE SEQUENCE</scope>
</reference>
<evidence type="ECO:0000259" key="5">
    <source>
        <dbReference type="Pfam" id="PF16113"/>
    </source>
</evidence>
<dbReference type="PANTHER" id="PTHR48075">
    <property type="entry name" value="3-HYDROXYACYL-COA DEHYDROGENASE FAMILY PROTEIN"/>
    <property type="match status" value="1"/>
</dbReference>
<protein>
    <recommendedName>
        <fullName evidence="7">3-hydroxyacyl-CoA dehydrogenase</fullName>
    </recommendedName>
</protein>
<dbReference type="SUPFAM" id="SSF48179">
    <property type="entry name" value="6-phosphogluconate dehydrogenase C-terminal domain-like"/>
    <property type="match status" value="2"/>
</dbReference>
<dbReference type="EMBL" id="UINC01003744">
    <property type="protein sequence ID" value="SVA08892.1"/>
    <property type="molecule type" value="Genomic_DNA"/>
</dbReference>
<dbReference type="InterPro" id="IPR036291">
    <property type="entry name" value="NAD(P)-bd_dom_sf"/>
</dbReference>
<keyword evidence="2" id="KW-0520">NAD</keyword>
<dbReference type="GO" id="GO:0016616">
    <property type="term" value="F:oxidoreductase activity, acting on the CH-OH group of donors, NAD or NADP as acceptor"/>
    <property type="evidence" value="ECO:0007669"/>
    <property type="project" value="InterPro"/>
</dbReference>
<evidence type="ECO:0000256" key="2">
    <source>
        <dbReference type="ARBA" id="ARBA00023027"/>
    </source>
</evidence>
<evidence type="ECO:0000256" key="1">
    <source>
        <dbReference type="ARBA" id="ARBA00023002"/>
    </source>
</evidence>
<dbReference type="Gene3D" id="1.10.1040.50">
    <property type="match status" value="1"/>
</dbReference>
<dbReference type="InterPro" id="IPR045004">
    <property type="entry name" value="ECH_dom"/>
</dbReference>
<organism evidence="6">
    <name type="scientific">marine metagenome</name>
    <dbReference type="NCBI Taxonomy" id="408172"/>
    <lineage>
        <taxon>unclassified sequences</taxon>
        <taxon>metagenomes</taxon>
        <taxon>ecological metagenomes</taxon>
    </lineage>
</organism>
<dbReference type="InterPro" id="IPR029045">
    <property type="entry name" value="ClpP/crotonase-like_dom_sf"/>
</dbReference>
<evidence type="ECO:0008006" key="7">
    <source>
        <dbReference type="Google" id="ProtNLM"/>
    </source>
</evidence>
<keyword evidence="1" id="KW-0560">Oxidoreductase</keyword>
<accession>A0A381SY06</accession>
<dbReference type="Pfam" id="PF16113">
    <property type="entry name" value="ECH_2"/>
    <property type="match status" value="1"/>
</dbReference>
<sequence length="780" mass="85797">MSITIEKVAVLGAGTMGAQLAGHVANAGIPALLYDLNEELVSKGRENLTKLKPAPLYNPKNVDLVQGCTYEKDLERLGEVDWVVEAVAENLEIKHTVYKQIARHVKDDILLSSNSSGLPVAKIAEALPEKLRSRFVLTHFFNPPRYLRLVEIVPGTADEEVIQNLATFTTNNLGKGVVWAKDTPNFVANRIGVHGQMMIFQLVEEMGLTVEEVDKLTGTIVGRPKSATFRTLDIVGLDVGLNVAQNTYQNCPDDEERESFNRETVLNKLVEAGRLGQKSGEGFYKKTEDGILSLDFDTLEYTPQKQVRFDGFRVAKQQSTTEGKIRALAYSDDKAGKFFWEAMTRSFIYTANRIPEISDDIVNIDSAMKWGYGYELGIFESWDAIGVRRSVNRMKDEGKKIPAWVEDMLNSGAESFYTRKNGVKTFYSVPESGPKEMTFGEKEINLSLLKSGGSLVKRDWSASLIDLGDGVLNVEFHSILQAVMNPIDLSLAGTINDGLDLLEAGHYKAMVIGHQGQNFCAGANLAMILEGCENEAWDTIEGTIKNLQDLTQRIRFSKAPVVAAPFGFTLGGGYELAAPAAKRVCSSELYMGLVEVGMGLIPGAGGNLRFILNIIDGAGDKPIPPFQIGQKALETIGFAKVSTSASHGHKLGYLRPEDETVMNRDYLIYRAKEAALELVENYDPPAYRDDIILAGKGGRTAMTVALKGYRVQGKISAHDETVAKKLAYVLTGGDKGGSAKRLDEQYLLDIEREAFIALCGEQKTQDRISHFLKKGKPLRN</sequence>
<dbReference type="SUPFAM" id="SSF52096">
    <property type="entry name" value="ClpP/crotonase"/>
    <property type="match status" value="1"/>
</dbReference>
<dbReference type="SUPFAM" id="SSF51735">
    <property type="entry name" value="NAD(P)-binding Rossmann-fold domains"/>
    <property type="match status" value="1"/>
</dbReference>
<dbReference type="GO" id="GO:0006635">
    <property type="term" value="P:fatty acid beta-oxidation"/>
    <property type="evidence" value="ECO:0007669"/>
    <property type="project" value="UniProtKB-UniPathway"/>
</dbReference>
<dbReference type="CDD" id="cd06558">
    <property type="entry name" value="crotonase-like"/>
    <property type="match status" value="1"/>
</dbReference>
<feature type="domain" description="3-hydroxyacyl-CoA dehydrogenase C-terminal" evidence="3">
    <location>
        <begin position="186"/>
        <end position="285"/>
    </location>
</feature>